<dbReference type="Proteomes" id="UP000607311">
    <property type="component" value="Unassembled WGS sequence"/>
</dbReference>
<gene>
    <name evidence="2" type="ORF">Vse01_16470</name>
</gene>
<protein>
    <submittedName>
        <fullName evidence="2">Exporter of polyketide antibiotics</fullName>
    </submittedName>
</protein>
<keyword evidence="1" id="KW-0472">Membrane</keyword>
<dbReference type="AlphaFoldDB" id="A0A9W5UQ06"/>
<dbReference type="RefSeq" id="WP_093408509.1">
    <property type="nucleotide sequence ID" value="NZ_BOPD01000009.1"/>
</dbReference>
<reference evidence="2" key="1">
    <citation type="submission" date="2021-01" db="EMBL/GenBank/DDBJ databases">
        <title>Whole genome shotgun sequence of Verrucosispora sediminis NBRC 107745.</title>
        <authorList>
            <person name="Komaki H."/>
            <person name="Tamura T."/>
        </authorList>
    </citation>
    <scope>NUCLEOTIDE SEQUENCE</scope>
    <source>
        <strain evidence="2">NBRC 107745</strain>
    </source>
</reference>
<dbReference type="EMBL" id="BOPD01000009">
    <property type="protein sequence ID" value="GIJ32499.1"/>
    <property type="molecule type" value="Genomic_DNA"/>
</dbReference>
<sequence>MTAIGGGGAARAAVTRLALRQVRRPALVVSAVTAGVTAVVVAGYESTAGTALDAAALAALAENPAVRTLFGEPFALDTPGGFTVWRTGTVLAVLLSVWGVLATTRVTRGEEESGRWDLLLAGRLTVPAVLGRHLAVLNAAVVIAGAAAGIVLVAAGTPPGGALRYAAGLVLVALFAVATALLTAQVMPTRAGASGSALAVLGVGMLARMVGDGVAALGWLRWLSPYGLLALVRPYRDDRLLPLLVLAGAALLVGAAATALAGRRDVRAGLVAAPAGRPPRKWLLGTVDGFAVRRMSRPLAGWSAGIGAYFLLIGLLATSMTDFLSDNPRFAELAAQAGFTELGSVRGYTASLFVLLAVPVGVFAASRLAEFVAAETDGRLTSLYAQPISRNRLLTAETLATLGGVAVLVTVAATATWLGAYLVDAPLPLAAALAGTWHVLPVVLLCLGAAILALGWLPRATAAVGVLPAIGGFLLQVLADSADLPGWVPAISPFTHLAAVPAESPAWPAWWIMVGIAVLAAALGRLGHRRRDLLG</sequence>
<feature type="transmembrane region" description="Helical" evidence="1">
    <location>
        <begin position="460"/>
        <end position="479"/>
    </location>
</feature>
<comment type="caution">
    <text evidence="2">The sequence shown here is derived from an EMBL/GenBank/DDBJ whole genome shotgun (WGS) entry which is preliminary data.</text>
</comment>
<keyword evidence="1" id="KW-0812">Transmembrane</keyword>
<feature type="transmembrane region" description="Helical" evidence="1">
    <location>
        <begin position="26"/>
        <end position="44"/>
    </location>
</feature>
<keyword evidence="1" id="KW-1133">Transmembrane helix</keyword>
<dbReference type="OrthoDB" id="2014935at2"/>
<feature type="transmembrane region" description="Helical" evidence="1">
    <location>
        <begin position="399"/>
        <end position="423"/>
    </location>
</feature>
<feature type="transmembrane region" description="Helical" evidence="1">
    <location>
        <begin position="348"/>
        <end position="369"/>
    </location>
</feature>
<keyword evidence="3" id="KW-1185">Reference proteome</keyword>
<feature type="transmembrane region" description="Helical" evidence="1">
    <location>
        <begin position="299"/>
        <end position="320"/>
    </location>
</feature>
<feature type="transmembrane region" description="Helical" evidence="1">
    <location>
        <begin position="509"/>
        <end position="527"/>
    </location>
</feature>
<feature type="transmembrane region" description="Helical" evidence="1">
    <location>
        <begin position="83"/>
        <end position="101"/>
    </location>
</feature>
<proteinExistence type="predicted"/>
<accession>A0A9W5UQ06</accession>
<evidence type="ECO:0000313" key="2">
    <source>
        <dbReference type="EMBL" id="GIJ32499.1"/>
    </source>
</evidence>
<feature type="transmembrane region" description="Helical" evidence="1">
    <location>
        <begin position="429"/>
        <end position="453"/>
    </location>
</feature>
<organism evidence="2 3">
    <name type="scientific">Micromonospora sediminimaris</name>
    <dbReference type="NCBI Taxonomy" id="547162"/>
    <lineage>
        <taxon>Bacteria</taxon>
        <taxon>Bacillati</taxon>
        <taxon>Actinomycetota</taxon>
        <taxon>Actinomycetes</taxon>
        <taxon>Micromonosporales</taxon>
        <taxon>Micromonosporaceae</taxon>
        <taxon>Micromonospora</taxon>
    </lineage>
</organism>
<feature type="transmembrane region" description="Helical" evidence="1">
    <location>
        <begin position="196"/>
        <end position="220"/>
    </location>
</feature>
<feature type="transmembrane region" description="Helical" evidence="1">
    <location>
        <begin position="240"/>
        <end position="261"/>
    </location>
</feature>
<feature type="transmembrane region" description="Helical" evidence="1">
    <location>
        <begin position="162"/>
        <end position="184"/>
    </location>
</feature>
<name>A0A9W5UQ06_9ACTN</name>
<feature type="transmembrane region" description="Helical" evidence="1">
    <location>
        <begin position="134"/>
        <end position="156"/>
    </location>
</feature>
<evidence type="ECO:0000313" key="3">
    <source>
        <dbReference type="Proteomes" id="UP000607311"/>
    </source>
</evidence>
<evidence type="ECO:0000256" key="1">
    <source>
        <dbReference type="SAM" id="Phobius"/>
    </source>
</evidence>